<feature type="non-terminal residue" evidence="7">
    <location>
        <position position="1"/>
    </location>
</feature>
<accession>A0ABN9QKT2</accession>
<evidence type="ECO:0000256" key="4">
    <source>
        <dbReference type="ARBA" id="ARBA00023136"/>
    </source>
</evidence>
<dbReference type="SMART" id="SM01417">
    <property type="entry name" value="Solute_trans_a"/>
    <property type="match status" value="1"/>
</dbReference>
<proteinExistence type="predicted"/>
<evidence type="ECO:0000256" key="5">
    <source>
        <dbReference type="SAM" id="MobiDB-lite"/>
    </source>
</evidence>
<organism evidence="7 8">
    <name type="scientific">Prorocentrum cordatum</name>
    <dbReference type="NCBI Taxonomy" id="2364126"/>
    <lineage>
        <taxon>Eukaryota</taxon>
        <taxon>Sar</taxon>
        <taxon>Alveolata</taxon>
        <taxon>Dinophyceae</taxon>
        <taxon>Prorocentrales</taxon>
        <taxon>Prorocentraceae</taxon>
        <taxon>Prorocentrum</taxon>
    </lineage>
</organism>
<gene>
    <name evidence="7" type="ORF">PCOR1329_LOCUS12814</name>
</gene>
<keyword evidence="8" id="KW-1185">Reference proteome</keyword>
<dbReference type="EMBL" id="CAUYUJ010003765">
    <property type="protein sequence ID" value="CAK0806682.1"/>
    <property type="molecule type" value="Genomic_DNA"/>
</dbReference>
<feature type="transmembrane region" description="Helical" evidence="6">
    <location>
        <begin position="233"/>
        <end position="250"/>
    </location>
</feature>
<evidence type="ECO:0000256" key="3">
    <source>
        <dbReference type="ARBA" id="ARBA00022989"/>
    </source>
</evidence>
<comment type="subcellular location">
    <subcellularLocation>
        <location evidence="1">Membrane</location>
        <topology evidence="1">Multi-pass membrane protein</topology>
    </subcellularLocation>
</comment>
<evidence type="ECO:0000256" key="6">
    <source>
        <dbReference type="SAM" id="Phobius"/>
    </source>
</evidence>
<keyword evidence="3 6" id="KW-1133">Transmembrane helix</keyword>
<sequence>WLRADGRRSRRRVLARALRSRAMSDHGGARADCPRGIGASLLWPDVPEHLLGPHPVVYSFAIPVAGVCLIATSLISAPHLWRLSAPDAAGAKMALRVRQVRTVAAVPLTIVAFKFAAMVAPRIWKLLFLLAAGYEVFAFWTLVQLLLGMVAPSFDEAVQELAALSDTKMWSVPPVACCFRPFATPQPPRREDLLIIRCLVWQFIIFVPAIAAAEMAEELPERLHNILPKLETLSLVTAMYGIFALLEATHEVLIERRTHAKFWVVKGTFIANLASFRLACAFVRSDVRVGNMCYTSETIATAWSGLFAAVMSVPLALLSTYAYPQDDFNLSGFRSPVAASNDDVFDESPPPLTSGKTMRSRA</sequence>
<dbReference type="Proteomes" id="UP001189429">
    <property type="component" value="Unassembled WGS sequence"/>
</dbReference>
<feature type="transmembrane region" description="Helical" evidence="6">
    <location>
        <begin position="56"/>
        <end position="81"/>
    </location>
</feature>
<feature type="transmembrane region" description="Helical" evidence="6">
    <location>
        <begin position="304"/>
        <end position="324"/>
    </location>
</feature>
<feature type="transmembrane region" description="Helical" evidence="6">
    <location>
        <begin position="262"/>
        <end position="284"/>
    </location>
</feature>
<keyword evidence="4 6" id="KW-0472">Membrane</keyword>
<evidence type="ECO:0000256" key="1">
    <source>
        <dbReference type="ARBA" id="ARBA00004141"/>
    </source>
</evidence>
<feature type="transmembrane region" description="Helical" evidence="6">
    <location>
        <begin position="126"/>
        <end position="147"/>
    </location>
</feature>
<name>A0ABN9QKT2_9DINO</name>
<keyword evidence="2 6" id="KW-0812">Transmembrane</keyword>
<evidence type="ECO:0000313" key="8">
    <source>
        <dbReference type="Proteomes" id="UP001189429"/>
    </source>
</evidence>
<comment type="caution">
    <text evidence="7">The sequence shown here is derived from an EMBL/GenBank/DDBJ whole genome shotgun (WGS) entry which is preliminary data.</text>
</comment>
<feature type="transmembrane region" description="Helical" evidence="6">
    <location>
        <begin position="102"/>
        <end position="120"/>
    </location>
</feature>
<feature type="transmembrane region" description="Helical" evidence="6">
    <location>
        <begin position="194"/>
        <end position="213"/>
    </location>
</feature>
<evidence type="ECO:0000313" key="7">
    <source>
        <dbReference type="EMBL" id="CAK0806682.1"/>
    </source>
</evidence>
<evidence type="ECO:0000256" key="2">
    <source>
        <dbReference type="ARBA" id="ARBA00022692"/>
    </source>
</evidence>
<protein>
    <submittedName>
        <fullName evidence="7">Uncharacterized protein</fullName>
    </submittedName>
</protein>
<feature type="region of interest" description="Disordered" evidence="5">
    <location>
        <begin position="341"/>
        <end position="362"/>
    </location>
</feature>
<dbReference type="InterPro" id="IPR005178">
    <property type="entry name" value="Ostalpha/TMEM184C"/>
</dbReference>
<dbReference type="Pfam" id="PF03619">
    <property type="entry name" value="Solute_trans_a"/>
    <property type="match status" value="1"/>
</dbReference>
<reference evidence="7" key="1">
    <citation type="submission" date="2023-10" db="EMBL/GenBank/DDBJ databases">
        <authorList>
            <person name="Chen Y."/>
            <person name="Shah S."/>
            <person name="Dougan E. K."/>
            <person name="Thang M."/>
            <person name="Chan C."/>
        </authorList>
    </citation>
    <scope>NUCLEOTIDE SEQUENCE [LARGE SCALE GENOMIC DNA]</scope>
</reference>